<keyword evidence="4" id="KW-1185">Reference proteome</keyword>
<dbReference type="SMART" id="SM00231">
    <property type="entry name" value="FA58C"/>
    <property type="match status" value="1"/>
</dbReference>
<dbReference type="PROSITE" id="PS01286">
    <property type="entry name" value="FA58C_2"/>
    <property type="match status" value="1"/>
</dbReference>
<dbReference type="PANTHER" id="PTHR24543">
    <property type="entry name" value="MULTICOPPER OXIDASE-RELATED"/>
    <property type="match status" value="1"/>
</dbReference>
<organism evidence="3 4">
    <name type="scientific">Mya arenaria</name>
    <name type="common">Soft-shell clam</name>
    <dbReference type="NCBI Taxonomy" id="6604"/>
    <lineage>
        <taxon>Eukaryota</taxon>
        <taxon>Metazoa</taxon>
        <taxon>Spiralia</taxon>
        <taxon>Lophotrochozoa</taxon>
        <taxon>Mollusca</taxon>
        <taxon>Bivalvia</taxon>
        <taxon>Autobranchia</taxon>
        <taxon>Heteroconchia</taxon>
        <taxon>Euheterodonta</taxon>
        <taxon>Imparidentia</taxon>
        <taxon>Neoheterodontei</taxon>
        <taxon>Myida</taxon>
        <taxon>Myoidea</taxon>
        <taxon>Myidae</taxon>
        <taxon>Mya</taxon>
    </lineage>
</organism>
<accession>A0ABY7ES81</accession>
<dbReference type="EMBL" id="CP111019">
    <property type="protein sequence ID" value="WAR12795.1"/>
    <property type="molecule type" value="Genomic_DNA"/>
</dbReference>
<proteinExistence type="predicted"/>
<dbReference type="Pfam" id="PF00754">
    <property type="entry name" value="F5_F8_type_C"/>
    <property type="match status" value="1"/>
</dbReference>
<dbReference type="CDD" id="cd00057">
    <property type="entry name" value="FA58C"/>
    <property type="match status" value="1"/>
</dbReference>
<dbReference type="InterPro" id="IPR008979">
    <property type="entry name" value="Galactose-bd-like_sf"/>
</dbReference>
<sequence>MVYAGKSVTTSTSSSLGVSLIQCQTMCHLATRKCRSRICGYDKVSKTCFYSFDTYSDLNHNTETTKVVIIPDGGYCYSTYYLLNGARQITASSVYSDGCDTRGARLYSVASDWHEGAWSAGYADTNQYIQVSGVALQGKVLNDQYVTSYRVLYSCDCVNFHTVTDTYGYYKTFAGNTDPDTVVTSMLPSPVTALCVRINPVTYKDWMSMRFEILGCPVNELHCINK</sequence>
<reference evidence="3" key="1">
    <citation type="submission" date="2022-11" db="EMBL/GenBank/DDBJ databases">
        <title>Centuries of genome instability and evolution in soft-shell clam transmissible cancer (bioRxiv).</title>
        <authorList>
            <person name="Hart S.F.M."/>
            <person name="Yonemitsu M.A."/>
            <person name="Giersch R.M."/>
            <person name="Beal B.F."/>
            <person name="Arriagada G."/>
            <person name="Davis B.W."/>
            <person name="Ostrander E.A."/>
            <person name="Goff S.P."/>
            <person name="Metzger M.J."/>
        </authorList>
    </citation>
    <scope>NUCLEOTIDE SEQUENCE</scope>
    <source>
        <strain evidence="3">MELC-2E11</strain>
        <tissue evidence="3">Siphon/mantle</tissue>
    </source>
</reference>
<feature type="domain" description="F5/8 type C" evidence="1">
    <location>
        <begin position="76"/>
        <end position="216"/>
    </location>
</feature>
<dbReference type="EMBL" id="CP111019">
    <property type="protein sequence ID" value="WAR12823.1"/>
    <property type="molecule type" value="Genomic_DNA"/>
</dbReference>
<gene>
    <name evidence="2" type="ORF">MAR_026975</name>
    <name evidence="3" type="ORF">MAR_027003</name>
</gene>
<name>A0ABY7ES81_MYAAR</name>
<protein>
    <submittedName>
        <fullName evidence="3">HMCT-like protein</fullName>
    </submittedName>
</protein>
<dbReference type="SUPFAM" id="SSF49785">
    <property type="entry name" value="Galactose-binding domain-like"/>
    <property type="match status" value="1"/>
</dbReference>
<dbReference type="Gene3D" id="2.60.120.260">
    <property type="entry name" value="Galactose-binding domain-like"/>
    <property type="match status" value="1"/>
</dbReference>
<dbReference type="PROSITE" id="PS50022">
    <property type="entry name" value="FA58C_3"/>
    <property type="match status" value="1"/>
</dbReference>
<evidence type="ECO:0000313" key="4">
    <source>
        <dbReference type="Proteomes" id="UP001164746"/>
    </source>
</evidence>
<evidence type="ECO:0000259" key="1">
    <source>
        <dbReference type="PROSITE" id="PS50022"/>
    </source>
</evidence>
<evidence type="ECO:0000313" key="3">
    <source>
        <dbReference type="EMBL" id="WAR12823.1"/>
    </source>
</evidence>
<evidence type="ECO:0000313" key="2">
    <source>
        <dbReference type="EMBL" id="WAR12795.1"/>
    </source>
</evidence>
<dbReference type="Proteomes" id="UP001164746">
    <property type="component" value="Chromosome 8"/>
</dbReference>
<dbReference type="InterPro" id="IPR000421">
    <property type="entry name" value="FA58C"/>
</dbReference>